<protein>
    <submittedName>
        <fullName evidence="1">Uncharacterized protein</fullName>
    </submittedName>
</protein>
<accession>A0A0F9CW85</accession>
<name>A0A0F9CW85_9ZZZZ</name>
<reference evidence="1" key="1">
    <citation type="journal article" date="2015" name="Nature">
        <title>Complex archaea that bridge the gap between prokaryotes and eukaryotes.</title>
        <authorList>
            <person name="Spang A."/>
            <person name="Saw J.H."/>
            <person name="Jorgensen S.L."/>
            <person name="Zaremba-Niedzwiedzka K."/>
            <person name="Martijn J."/>
            <person name="Lind A.E."/>
            <person name="van Eijk R."/>
            <person name="Schleper C."/>
            <person name="Guy L."/>
            <person name="Ettema T.J."/>
        </authorList>
    </citation>
    <scope>NUCLEOTIDE SEQUENCE</scope>
</reference>
<dbReference type="AlphaFoldDB" id="A0A0F9CW85"/>
<dbReference type="EMBL" id="LAZR01031480">
    <property type="protein sequence ID" value="KKL53633.1"/>
    <property type="molecule type" value="Genomic_DNA"/>
</dbReference>
<comment type="caution">
    <text evidence="1">The sequence shown here is derived from an EMBL/GenBank/DDBJ whole genome shotgun (WGS) entry which is preliminary data.</text>
</comment>
<evidence type="ECO:0000313" key="1">
    <source>
        <dbReference type="EMBL" id="KKL53633.1"/>
    </source>
</evidence>
<organism evidence="1">
    <name type="scientific">marine sediment metagenome</name>
    <dbReference type="NCBI Taxonomy" id="412755"/>
    <lineage>
        <taxon>unclassified sequences</taxon>
        <taxon>metagenomes</taxon>
        <taxon>ecological metagenomes</taxon>
    </lineage>
</organism>
<proteinExistence type="predicted"/>
<sequence>MVSTMIERIFLWQLNRSGDIKKGISPLKVSAIFGVTDTQRKVGGILARHNIHPQRFRIVGKTLDIDFSFTLRSIRDREDAEAILMEL</sequence>
<gene>
    <name evidence="1" type="ORF">LCGC14_2273540</name>
</gene>